<reference evidence="1 2" key="1">
    <citation type="submission" date="2019-08" db="EMBL/GenBank/DDBJ databases">
        <title>Deep-cultivation of Planctomycetes and their phenomic and genomic characterization uncovers novel biology.</title>
        <authorList>
            <person name="Wiegand S."/>
            <person name="Jogler M."/>
            <person name="Boedeker C."/>
            <person name="Pinto D."/>
            <person name="Vollmers J."/>
            <person name="Rivas-Marin E."/>
            <person name="Kohn T."/>
            <person name="Peeters S.H."/>
            <person name="Heuer A."/>
            <person name="Rast P."/>
            <person name="Oberbeckmann S."/>
            <person name="Bunk B."/>
            <person name="Jeske O."/>
            <person name="Meyerdierks A."/>
            <person name="Storesund J.E."/>
            <person name="Kallscheuer N."/>
            <person name="Luecker S."/>
            <person name="Lage O.M."/>
            <person name="Pohl T."/>
            <person name="Merkel B.J."/>
            <person name="Hornburger P."/>
            <person name="Mueller R.-W."/>
            <person name="Bruemmer F."/>
            <person name="Labrenz M."/>
            <person name="Spormann A.M."/>
            <person name="Op den Camp H."/>
            <person name="Overmann J."/>
            <person name="Amann R."/>
            <person name="Jetten M.S.M."/>
            <person name="Mascher T."/>
            <person name="Medema M.H."/>
            <person name="Devos D.P."/>
            <person name="Kaster A.-K."/>
            <person name="Ovreas L."/>
            <person name="Rohde M."/>
            <person name="Galperin M.Y."/>
            <person name="Jogler C."/>
        </authorList>
    </citation>
    <scope>NUCLEOTIDE SEQUENCE [LARGE SCALE GENOMIC DNA]</scope>
    <source>
        <strain evidence="1 2">OJF2</strain>
    </source>
</reference>
<dbReference type="Proteomes" id="UP000324233">
    <property type="component" value="Chromosome"/>
</dbReference>
<dbReference type="OrthoDB" id="9797435at2"/>
<evidence type="ECO:0000313" key="1">
    <source>
        <dbReference type="EMBL" id="QEH36555.1"/>
    </source>
</evidence>
<proteinExistence type="predicted"/>
<accession>A0A5B9W8X6</accession>
<evidence type="ECO:0000313" key="2">
    <source>
        <dbReference type="Proteomes" id="UP000324233"/>
    </source>
</evidence>
<keyword evidence="2" id="KW-1185">Reference proteome</keyword>
<name>A0A5B9W8X6_9BACT</name>
<gene>
    <name evidence="1" type="ORF">OJF2_51390</name>
</gene>
<dbReference type="KEGG" id="agv:OJF2_51390"/>
<protein>
    <submittedName>
        <fullName evidence="1">Uncharacterized protein</fullName>
    </submittedName>
</protein>
<dbReference type="RefSeq" id="WP_148596224.1">
    <property type="nucleotide sequence ID" value="NZ_CP042997.1"/>
</dbReference>
<sequence length="89" mass="10289">MSQPAIKFRDGCLQVVVWRNTSTEGKTYYTVNPQRSYKTGDDTWKESDSLNGDDLLPMAELLREAYRWIREQKKADAMGRKEADQVTAK</sequence>
<dbReference type="EMBL" id="CP042997">
    <property type="protein sequence ID" value="QEH36555.1"/>
    <property type="molecule type" value="Genomic_DNA"/>
</dbReference>
<dbReference type="AlphaFoldDB" id="A0A5B9W8X6"/>
<organism evidence="1 2">
    <name type="scientific">Aquisphaera giovannonii</name>
    <dbReference type="NCBI Taxonomy" id="406548"/>
    <lineage>
        <taxon>Bacteria</taxon>
        <taxon>Pseudomonadati</taxon>
        <taxon>Planctomycetota</taxon>
        <taxon>Planctomycetia</taxon>
        <taxon>Isosphaerales</taxon>
        <taxon>Isosphaeraceae</taxon>
        <taxon>Aquisphaera</taxon>
    </lineage>
</organism>